<evidence type="ECO:0000313" key="3">
    <source>
        <dbReference type="Proteomes" id="UP001239445"/>
    </source>
</evidence>
<dbReference type="InterPro" id="IPR058931">
    <property type="entry name" value="SnoaL_6"/>
</dbReference>
<feature type="domain" description="SnoaL-like" evidence="1">
    <location>
        <begin position="7"/>
        <end position="160"/>
    </location>
</feature>
<dbReference type="AlphaFoldDB" id="A0AAJ0BIP0"/>
<dbReference type="Pfam" id="PF26528">
    <property type="entry name" value="SnoaL_6"/>
    <property type="match status" value="1"/>
</dbReference>
<keyword evidence="3" id="KW-1185">Reference proteome</keyword>
<gene>
    <name evidence="2" type="ORF">QBC47DRAFT_449637</name>
</gene>
<evidence type="ECO:0000313" key="2">
    <source>
        <dbReference type="EMBL" id="KAK1758941.1"/>
    </source>
</evidence>
<dbReference type="EMBL" id="MU839828">
    <property type="protein sequence ID" value="KAK1758941.1"/>
    <property type="molecule type" value="Genomic_DNA"/>
</dbReference>
<dbReference type="Proteomes" id="UP001239445">
    <property type="component" value="Unassembled WGS sequence"/>
</dbReference>
<comment type="caution">
    <text evidence="2">The sequence shown here is derived from an EMBL/GenBank/DDBJ whole genome shotgun (WGS) entry which is preliminary data.</text>
</comment>
<proteinExistence type="predicted"/>
<reference evidence="2" key="1">
    <citation type="submission" date="2023-06" db="EMBL/GenBank/DDBJ databases">
        <title>Genome-scale phylogeny and comparative genomics of the fungal order Sordariales.</title>
        <authorList>
            <consortium name="Lawrence Berkeley National Laboratory"/>
            <person name="Hensen N."/>
            <person name="Bonometti L."/>
            <person name="Westerberg I."/>
            <person name="Brannstrom I.O."/>
            <person name="Guillou S."/>
            <person name="Cros-Aarteil S."/>
            <person name="Calhoun S."/>
            <person name="Haridas S."/>
            <person name="Kuo A."/>
            <person name="Mondo S."/>
            <person name="Pangilinan J."/>
            <person name="Riley R."/>
            <person name="Labutti K."/>
            <person name="Andreopoulos B."/>
            <person name="Lipzen A."/>
            <person name="Chen C."/>
            <person name="Yanf M."/>
            <person name="Daum C."/>
            <person name="Ng V."/>
            <person name="Clum A."/>
            <person name="Steindorff A."/>
            <person name="Ohm R."/>
            <person name="Martin F."/>
            <person name="Silar P."/>
            <person name="Natvig D."/>
            <person name="Lalanne C."/>
            <person name="Gautier V."/>
            <person name="Ament-Velasquez S.L."/>
            <person name="Kruys A."/>
            <person name="Hutchinson M.I."/>
            <person name="Powell A.J."/>
            <person name="Barry K."/>
            <person name="Miller A.N."/>
            <person name="Grigoriev I.V."/>
            <person name="Debuchy R."/>
            <person name="Gladieux P."/>
            <person name="Thoren M.H."/>
            <person name="Johannesson H."/>
        </authorList>
    </citation>
    <scope>NUCLEOTIDE SEQUENCE</scope>
    <source>
        <strain evidence="2">PSN4</strain>
    </source>
</reference>
<accession>A0AAJ0BIP0</accession>
<evidence type="ECO:0000259" key="1">
    <source>
        <dbReference type="Pfam" id="PF26528"/>
    </source>
</evidence>
<organism evidence="2 3">
    <name type="scientific">Echria macrotheca</name>
    <dbReference type="NCBI Taxonomy" id="438768"/>
    <lineage>
        <taxon>Eukaryota</taxon>
        <taxon>Fungi</taxon>
        <taxon>Dikarya</taxon>
        <taxon>Ascomycota</taxon>
        <taxon>Pezizomycotina</taxon>
        <taxon>Sordariomycetes</taxon>
        <taxon>Sordariomycetidae</taxon>
        <taxon>Sordariales</taxon>
        <taxon>Schizotheciaceae</taxon>
        <taxon>Echria</taxon>
    </lineage>
</organism>
<protein>
    <recommendedName>
        <fullName evidence="1">SnoaL-like domain-containing protein</fullName>
    </recommendedName>
</protein>
<name>A0AAJ0BIP0_9PEZI</name>
<sequence length="168" mass="19134">MTANAPAAVTDHLKNLYSQYRNTGPIDDRAVFFSPECMQICKPNPSYAATNRNTIVRYLHEAAKDMDAVAASKGLYTIRPLRQDETTFETDEVVAPTGMTSSMLRQRAIAEEWVGMRVDLWWPGDEGLLVKVQYWWRREGKEWVQILHDIMYMGPCDGTEGKDGDVLE</sequence>